<feature type="compositionally biased region" description="Polar residues" evidence="1">
    <location>
        <begin position="745"/>
        <end position="758"/>
    </location>
</feature>
<evidence type="ECO:0000313" key="3">
    <source>
        <dbReference type="Proteomes" id="UP001221898"/>
    </source>
</evidence>
<feature type="compositionally biased region" description="Polar residues" evidence="1">
    <location>
        <begin position="592"/>
        <end position="601"/>
    </location>
</feature>
<feature type="compositionally biased region" description="Acidic residues" evidence="1">
    <location>
        <begin position="163"/>
        <end position="177"/>
    </location>
</feature>
<evidence type="ECO:0000256" key="1">
    <source>
        <dbReference type="SAM" id="MobiDB-lite"/>
    </source>
</evidence>
<protein>
    <submittedName>
        <fullName evidence="2">Uncharacterized protein</fullName>
    </submittedName>
</protein>
<feature type="region of interest" description="Disordered" evidence="1">
    <location>
        <begin position="884"/>
        <end position="913"/>
    </location>
</feature>
<feature type="compositionally biased region" description="Polar residues" evidence="1">
    <location>
        <begin position="208"/>
        <end position="224"/>
    </location>
</feature>
<organism evidence="2 3">
    <name type="scientific">Aldrovandia affinis</name>
    <dbReference type="NCBI Taxonomy" id="143900"/>
    <lineage>
        <taxon>Eukaryota</taxon>
        <taxon>Metazoa</taxon>
        <taxon>Chordata</taxon>
        <taxon>Craniata</taxon>
        <taxon>Vertebrata</taxon>
        <taxon>Euteleostomi</taxon>
        <taxon>Actinopterygii</taxon>
        <taxon>Neopterygii</taxon>
        <taxon>Teleostei</taxon>
        <taxon>Notacanthiformes</taxon>
        <taxon>Halosauridae</taxon>
        <taxon>Aldrovandia</taxon>
    </lineage>
</organism>
<feature type="region of interest" description="Disordered" evidence="1">
    <location>
        <begin position="51"/>
        <end position="318"/>
    </location>
</feature>
<keyword evidence="3" id="KW-1185">Reference proteome</keyword>
<feature type="compositionally biased region" description="Low complexity" evidence="1">
    <location>
        <begin position="666"/>
        <end position="686"/>
    </location>
</feature>
<gene>
    <name evidence="2" type="ORF">AAFF_G00293460</name>
</gene>
<evidence type="ECO:0000313" key="2">
    <source>
        <dbReference type="EMBL" id="KAJ8372227.1"/>
    </source>
</evidence>
<feature type="compositionally biased region" description="Basic and acidic residues" evidence="1">
    <location>
        <begin position="57"/>
        <end position="73"/>
    </location>
</feature>
<name>A0AAD7W1A9_9TELE</name>
<feature type="compositionally biased region" description="Polar residues" evidence="1">
    <location>
        <begin position="110"/>
        <end position="122"/>
    </location>
</feature>
<feature type="compositionally biased region" description="Basic and acidic residues" evidence="1">
    <location>
        <begin position="268"/>
        <end position="278"/>
    </location>
</feature>
<comment type="caution">
    <text evidence="2">The sequence shown here is derived from an EMBL/GenBank/DDBJ whole genome shotgun (WGS) entry which is preliminary data.</text>
</comment>
<feature type="region of interest" description="Disordered" evidence="1">
    <location>
        <begin position="539"/>
        <end position="691"/>
    </location>
</feature>
<feature type="region of interest" description="Disordered" evidence="1">
    <location>
        <begin position="739"/>
        <end position="760"/>
    </location>
</feature>
<dbReference type="Proteomes" id="UP001221898">
    <property type="component" value="Unassembled WGS sequence"/>
</dbReference>
<sequence>MSDAILTFQSQLSGVMETVFKAAMYEITRLVEDSFLEEVSRSREQVESLRQRLQWSESRRREREGGGRARCADCGRAGVPSEDTEDRPSGAQSGVDEGRGLKQEKVPEGTWSSCPGEVSNSNPGPPSAPEELAPSSPVRAPDMSATAPTGLEGGRPDSLLKEEENEEEGGDEEEEEVPREMDTGDNIQGTWLPRSEAGGGAHVAPPSTGCSEQEWSPGTRQDTAPPSGRLLPEQQQSVGETYGLYGAESEHEHVSHRLSLAGPQRSATRRDDRVLGRDVHKRILQAESGFTQESGSPEGPPAGARLQPDSDCLSPSRSLDAKPLSVYSDGLAIKQEVEAQSEWGQPAAPKDLYTQQRQHGEDRGGANVQADRPSLRVAASCCGDFSPVDSVTPQPREQGCGSLGKHTQIRLIDRTAVAHSPAAADKGACTSYSKALFVSKNFQTHPRAFPGDRRLGAAHFGRSVTQLEVRGDWTGSGDLGTHRGVGAGTLGNMSDAILTFQVQLSGVMETVLKSAMYEITRLVEDSFLEEVARSKQEVESLRQRLQWSESRQRERGRRAGEEVEEPTSLLPVRAAVSRSGARVRGRTRRPLQATSSLSSSRALGRPMGCTVRSRSTNTAPTGSVWPGRSAAPRGDDPHSEPGPWAEFKLGDIDNETDGLDPSYATEAEPASPSAQAEPQPAPAAEEGAGDSVSPLQYLNVKSEGGVGDSVAIKEEFEIQPVCTEEGSWDLAHTHHRRHRDTWDTGETQVESTAHSPPSQDAIKRLQTFSDKVESLTLQLRQRQQHGPPEKTPKTNVDQLSARYLRTKRGKTKSTDGQRTFSNVARQVLTQFQVWQNACYSKNIDWTPVTAQIVCTLPQLRGRETEVIDRCTKMLQNRREYLRRTGQVSPHKPFAPGASPVDPPPDSVLRSGTQ</sequence>
<dbReference type="AlphaFoldDB" id="A0AAD7W1A9"/>
<feature type="compositionally biased region" description="Basic and acidic residues" evidence="1">
    <location>
        <begin position="96"/>
        <end position="107"/>
    </location>
</feature>
<proteinExistence type="predicted"/>
<accession>A0AAD7W1A9</accession>
<dbReference type="EMBL" id="JAINUG010000410">
    <property type="protein sequence ID" value="KAJ8372227.1"/>
    <property type="molecule type" value="Genomic_DNA"/>
</dbReference>
<reference evidence="2" key="1">
    <citation type="journal article" date="2023" name="Science">
        <title>Genome structures resolve the early diversification of teleost fishes.</title>
        <authorList>
            <person name="Parey E."/>
            <person name="Louis A."/>
            <person name="Montfort J."/>
            <person name="Bouchez O."/>
            <person name="Roques C."/>
            <person name="Iampietro C."/>
            <person name="Lluch J."/>
            <person name="Castinel A."/>
            <person name="Donnadieu C."/>
            <person name="Desvignes T."/>
            <person name="Floi Bucao C."/>
            <person name="Jouanno E."/>
            <person name="Wen M."/>
            <person name="Mejri S."/>
            <person name="Dirks R."/>
            <person name="Jansen H."/>
            <person name="Henkel C."/>
            <person name="Chen W.J."/>
            <person name="Zahm M."/>
            <person name="Cabau C."/>
            <person name="Klopp C."/>
            <person name="Thompson A.W."/>
            <person name="Robinson-Rechavi M."/>
            <person name="Braasch I."/>
            <person name="Lecointre G."/>
            <person name="Bobe J."/>
            <person name="Postlethwait J.H."/>
            <person name="Berthelot C."/>
            <person name="Roest Crollius H."/>
            <person name="Guiguen Y."/>
        </authorList>
    </citation>
    <scope>NUCLEOTIDE SEQUENCE</scope>
    <source>
        <strain evidence="2">NC1722</strain>
    </source>
</reference>
<feature type="compositionally biased region" description="Basic and acidic residues" evidence="1">
    <location>
        <begin position="550"/>
        <end position="561"/>
    </location>
</feature>
<feature type="compositionally biased region" description="Polar residues" evidence="1">
    <location>
        <begin position="612"/>
        <end position="621"/>
    </location>
</feature>